<dbReference type="SUPFAM" id="SSF52402">
    <property type="entry name" value="Adenine nucleotide alpha hydrolases-like"/>
    <property type="match status" value="1"/>
</dbReference>
<feature type="compositionally biased region" description="Low complexity" evidence="1">
    <location>
        <begin position="1"/>
        <end position="11"/>
    </location>
</feature>
<dbReference type="Pfam" id="PF00582">
    <property type="entry name" value="Usp"/>
    <property type="match status" value="1"/>
</dbReference>
<proteinExistence type="predicted"/>
<dbReference type="EMBL" id="CALTRL010004605">
    <property type="protein sequence ID" value="CAH7683299.1"/>
    <property type="molecule type" value="Genomic_DNA"/>
</dbReference>
<comment type="caution">
    <text evidence="3">The sequence shown here is derived from an EMBL/GenBank/DDBJ whole genome shotgun (WGS) entry which is preliminary data.</text>
</comment>
<dbReference type="InterPro" id="IPR006016">
    <property type="entry name" value="UspA"/>
</dbReference>
<evidence type="ECO:0000313" key="3">
    <source>
        <dbReference type="EMBL" id="CAH7683299.1"/>
    </source>
</evidence>
<keyword evidence="4" id="KW-1185">Reference proteome</keyword>
<evidence type="ECO:0000256" key="1">
    <source>
        <dbReference type="SAM" id="MobiDB-lite"/>
    </source>
</evidence>
<dbReference type="PANTHER" id="PTHR47815:SF1">
    <property type="entry name" value="UNIVERSAL STRESS PROTEIN A FAMILY PROTEIN C25B2.10"/>
    <property type="match status" value="1"/>
</dbReference>
<feature type="region of interest" description="Disordered" evidence="1">
    <location>
        <begin position="297"/>
        <end position="322"/>
    </location>
</feature>
<feature type="compositionally biased region" description="Polar residues" evidence="1">
    <location>
        <begin position="82"/>
        <end position="102"/>
    </location>
</feature>
<name>A0AAV0BAV1_PHAPC</name>
<evidence type="ECO:0000313" key="4">
    <source>
        <dbReference type="Proteomes" id="UP001153365"/>
    </source>
</evidence>
<feature type="compositionally biased region" description="Polar residues" evidence="1">
    <location>
        <begin position="39"/>
        <end position="61"/>
    </location>
</feature>
<dbReference type="Gene3D" id="3.40.50.620">
    <property type="entry name" value="HUPs"/>
    <property type="match status" value="1"/>
</dbReference>
<evidence type="ECO:0000259" key="2">
    <source>
        <dbReference type="Pfam" id="PF00582"/>
    </source>
</evidence>
<dbReference type="AlphaFoldDB" id="A0AAV0BAV1"/>
<sequence length="322" mass="35337">MVGSTTTTSSTAAPRSDQTRNSDECPSSNRPPRLRSALKLNSFSSFSPINPGKTSAISATDNGRPEACRYATSPLLPPTSAGPHQNSKNSPMSARSTLSRVLSSGELLPPGYERKVGFLTMETEEPIKGGGAGSEYSFTLQAKSSNFKPRRDSRCFLVATDGEYYSIEALDWLMTSLVEHGDEVVVLQVVQAGGSAYKTLVIENEEHTKNEAQEVLLHVLNKNDRQITVTVEFVIGHVIKTIQRMIELYRPDSLVVGTRGKTPSAWQKAFSLNSTSQYLVARSPVPVIVVRPERKVRESKEARAKQPKRHSYQALVAPQAFK</sequence>
<gene>
    <name evidence="3" type="ORF">PPACK8108_LOCUS16741</name>
</gene>
<feature type="region of interest" description="Disordered" evidence="1">
    <location>
        <begin position="1"/>
        <end position="106"/>
    </location>
</feature>
<accession>A0AAV0BAV1</accession>
<feature type="domain" description="UspA" evidence="2">
    <location>
        <begin position="157"/>
        <end position="291"/>
    </location>
</feature>
<dbReference type="CDD" id="cd23659">
    <property type="entry name" value="USP_At3g01520-like"/>
    <property type="match status" value="1"/>
</dbReference>
<dbReference type="InterPro" id="IPR014729">
    <property type="entry name" value="Rossmann-like_a/b/a_fold"/>
</dbReference>
<organism evidence="3 4">
    <name type="scientific">Phakopsora pachyrhizi</name>
    <name type="common">Asian soybean rust disease fungus</name>
    <dbReference type="NCBI Taxonomy" id="170000"/>
    <lineage>
        <taxon>Eukaryota</taxon>
        <taxon>Fungi</taxon>
        <taxon>Dikarya</taxon>
        <taxon>Basidiomycota</taxon>
        <taxon>Pucciniomycotina</taxon>
        <taxon>Pucciniomycetes</taxon>
        <taxon>Pucciniales</taxon>
        <taxon>Phakopsoraceae</taxon>
        <taxon>Phakopsora</taxon>
    </lineage>
</organism>
<dbReference type="Proteomes" id="UP001153365">
    <property type="component" value="Unassembled WGS sequence"/>
</dbReference>
<dbReference type="PANTHER" id="PTHR47815">
    <property type="entry name" value="UNIVERSAL STRESS PROTEIN A FAMILY PROTEIN C25B2.10"/>
    <property type="match status" value="1"/>
</dbReference>
<protein>
    <submittedName>
        <fullName evidence="3">Expressed protein</fullName>
    </submittedName>
</protein>
<reference evidence="3" key="1">
    <citation type="submission" date="2022-06" db="EMBL/GenBank/DDBJ databases">
        <authorList>
            <consortium name="SYNGENTA / RWTH Aachen University"/>
        </authorList>
    </citation>
    <scope>NUCLEOTIDE SEQUENCE</scope>
</reference>